<proteinExistence type="predicted"/>
<evidence type="ECO:0000313" key="2">
    <source>
        <dbReference type="Proteomes" id="UP000178606"/>
    </source>
</evidence>
<accession>A0A1F6CZP3</accession>
<protein>
    <recommendedName>
        <fullName evidence="3">PIN domain-containing protein</fullName>
    </recommendedName>
</protein>
<gene>
    <name evidence="1" type="ORF">A3F84_13785</name>
</gene>
<sequence length="86" mass="9964">MNDLFRQWSYYPTRVDIRWDKVSSALVEKYQKMGCKLGDAAVSAHVEAMGIKILVSENRDFLEEIRGLSFRVLRAEDALRELEDIA</sequence>
<organism evidence="1 2">
    <name type="scientific">Handelsmanbacteria sp. (strain RIFCSPLOWO2_12_FULL_64_10)</name>
    <dbReference type="NCBI Taxonomy" id="1817868"/>
    <lineage>
        <taxon>Bacteria</taxon>
        <taxon>Candidatus Handelsmaniibacteriota</taxon>
    </lineage>
</organism>
<name>A0A1F6CZP3_HANXR</name>
<dbReference type="EMBL" id="MFKF01000099">
    <property type="protein sequence ID" value="OGG54646.1"/>
    <property type="molecule type" value="Genomic_DNA"/>
</dbReference>
<dbReference type="Proteomes" id="UP000178606">
    <property type="component" value="Unassembled WGS sequence"/>
</dbReference>
<reference evidence="1 2" key="1">
    <citation type="journal article" date="2016" name="Nat. Commun.">
        <title>Thousands of microbial genomes shed light on interconnected biogeochemical processes in an aquifer system.</title>
        <authorList>
            <person name="Anantharaman K."/>
            <person name="Brown C.T."/>
            <person name="Hug L.A."/>
            <person name="Sharon I."/>
            <person name="Castelle C.J."/>
            <person name="Probst A.J."/>
            <person name="Thomas B.C."/>
            <person name="Singh A."/>
            <person name="Wilkins M.J."/>
            <person name="Karaoz U."/>
            <person name="Brodie E.L."/>
            <person name="Williams K.H."/>
            <person name="Hubbard S.S."/>
            <person name="Banfield J.F."/>
        </authorList>
    </citation>
    <scope>NUCLEOTIDE SEQUENCE [LARGE SCALE GENOMIC DNA]</scope>
    <source>
        <strain evidence="2">RIFCSPLOWO2_12_FULL_64_10</strain>
    </source>
</reference>
<evidence type="ECO:0000313" key="1">
    <source>
        <dbReference type="EMBL" id="OGG54646.1"/>
    </source>
</evidence>
<dbReference type="AlphaFoldDB" id="A0A1F6CZP3"/>
<comment type="caution">
    <text evidence="1">The sequence shown here is derived from an EMBL/GenBank/DDBJ whole genome shotgun (WGS) entry which is preliminary data.</text>
</comment>
<evidence type="ECO:0008006" key="3">
    <source>
        <dbReference type="Google" id="ProtNLM"/>
    </source>
</evidence>